<comment type="similarity">
    <text evidence="10">Belongs to the ABC transporter superfamily. Siderophore-Fe(3+) uptake transporter (SIUT) (TC 3.A.1.21) family.</text>
</comment>
<comment type="caution">
    <text evidence="15">The sequence shown here is derived from an EMBL/GenBank/DDBJ whole genome shotgun (WGS) entry which is preliminary data.</text>
</comment>
<keyword evidence="5 12" id="KW-0812">Transmembrane</keyword>
<dbReference type="InterPro" id="IPR003439">
    <property type="entry name" value="ABC_transporter-like_ATP-bd"/>
</dbReference>
<evidence type="ECO:0000313" key="16">
    <source>
        <dbReference type="Proteomes" id="UP000253507"/>
    </source>
</evidence>
<sequence>MRHAEPGWRPAPKDPSTPEQPAQVRRILRLFRPYRGRLILVGLLVAASSLVSVASPFLLREILDVAIPQQRTGLLSLLALGMILTAVMTSVFGVLQTLISTTVGQRVMHDLRTGVYAKLQRMPLAFFTRTRTGEVQSRIANDIGGMQATVTSTATSLVSNLTSVVATIVAMLALDWRLTLASLVLLPFFVWVSRRVGRERKRVATDRQKQMAAISALVTESLSVSGILLGRTMGRSDSLTRGFAGESERLVDLEVRSNMAGRWRMATIGIVMSAIPALLYWTAGMLTHFGGPAFSIGTLVAFVTLQQGLLRPTVSLLTTGVEMQTSLALFQRIFEYLDLPVTITEPEHPVVLPSVRGEVRFESVDFSYDDDSRDTDMPASAGTVGSTVGARARTLDGVDLTVPPGSSLAVVGATGSGKSTLSYLVPRLYDVSAGRVTLDGVDVRDLGFATLSEAVGVVSQETYLFHATVAENLRFAKPAASDEELRAAARAAQIHDHIAALPDGYDTLVGERGYRFSGGEKQRLALARTILRDPPVLILDEATSALDTRTERAVQEAIDALSAGRTTLTIAHRLSTIRGADQIVVLDGGRIAERGTHEELLAANGKYAALVRRDGETTGADASPDDREPADVVVG</sequence>
<gene>
    <name evidence="15" type="ORF">DQ392_08240</name>
</gene>
<organism evidence="15 16">
    <name type="scientific">Streptomyces reniochalinae</name>
    <dbReference type="NCBI Taxonomy" id="2250578"/>
    <lineage>
        <taxon>Bacteria</taxon>
        <taxon>Bacillati</taxon>
        <taxon>Actinomycetota</taxon>
        <taxon>Actinomycetes</taxon>
        <taxon>Kitasatosporales</taxon>
        <taxon>Streptomycetaceae</taxon>
        <taxon>Streptomyces</taxon>
    </lineage>
</organism>
<feature type="region of interest" description="Disordered" evidence="11">
    <location>
        <begin position="616"/>
        <end position="635"/>
    </location>
</feature>
<feature type="transmembrane region" description="Helical" evidence="12">
    <location>
        <begin position="74"/>
        <end position="99"/>
    </location>
</feature>
<evidence type="ECO:0000256" key="4">
    <source>
        <dbReference type="ARBA" id="ARBA00022519"/>
    </source>
</evidence>
<dbReference type="SUPFAM" id="SSF52540">
    <property type="entry name" value="P-loop containing nucleoside triphosphate hydrolases"/>
    <property type="match status" value="1"/>
</dbReference>
<evidence type="ECO:0000256" key="10">
    <source>
        <dbReference type="ARBA" id="ARBA00023455"/>
    </source>
</evidence>
<dbReference type="EMBL" id="QOIM01000026">
    <property type="protein sequence ID" value="RCG21692.1"/>
    <property type="molecule type" value="Genomic_DNA"/>
</dbReference>
<evidence type="ECO:0000256" key="11">
    <source>
        <dbReference type="SAM" id="MobiDB-lite"/>
    </source>
</evidence>
<evidence type="ECO:0000256" key="6">
    <source>
        <dbReference type="ARBA" id="ARBA00022741"/>
    </source>
</evidence>
<evidence type="ECO:0000256" key="12">
    <source>
        <dbReference type="SAM" id="Phobius"/>
    </source>
</evidence>
<evidence type="ECO:0000256" key="2">
    <source>
        <dbReference type="ARBA" id="ARBA00022448"/>
    </source>
</evidence>
<dbReference type="PANTHER" id="PTHR43394:SF7">
    <property type="entry name" value="ABC TRANSPORTER B FAMILY MEMBER 28"/>
    <property type="match status" value="1"/>
</dbReference>
<dbReference type="Pfam" id="PF00664">
    <property type="entry name" value="ABC_membrane"/>
    <property type="match status" value="1"/>
</dbReference>
<dbReference type="PANTHER" id="PTHR43394">
    <property type="entry name" value="ATP-DEPENDENT PERMEASE MDL1, MITOCHONDRIAL"/>
    <property type="match status" value="1"/>
</dbReference>
<dbReference type="OrthoDB" id="9806127at2"/>
<dbReference type="InterPro" id="IPR027417">
    <property type="entry name" value="P-loop_NTPase"/>
</dbReference>
<dbReference type="InterPro" id="IPR017871">
    <property type="entry name" value="ABC_transporter-like_CS"/>
</dbReference>
<comment type="subcellular location">
    <subcellularLocation>
        <location evidence="1">Cell inner membrane</location>
        <topology evidence="1">Multi-pass membrane protein</topology>
    </subcellularLocation>
</comment>
<dbReference type="PROSITE" id="PS50893">
    <property type="entry name" value="ABC_TRANSPORTER_2"/>
    <property type="match status" value="1"/>
</dbReference>
<keyword evidence="2" id="KW-0813">Transport</keyword>
<dbReference type="InterPro" id="IPR011527">
    <property type="entry name" value="ABC1_TM_dom"/>
</dbReference>
<dbReference type="InterPro" id="IPR003593">
    <property type="entry name" value="AAA+_ATPase"/>
</dbReference>
<evidence type="ECO:0000256" key="1">
    <source>
        <dbReference type="ARBA" id="ARBA00004429"/>
    </source>
</evidence>
<dbReference type="GO" id="GO:0005886">
    <property type="term" value="C:plasma membrane"/>
    <property type="evidence" value="ECO:0007669"/>
    <property type="project" value="UniProtKB-SubCell"/>
</dbReference>
<feature type="transmembrane region" description="Helical" evidence="12">
    <location>
        <begin position="38"/>
        <end position="59"/>
    </location>
</feature>
<dbReference type="SUPFAM" id="SSF90123">
    <property type="entry name" value="ABC transporter transmembrane region"/>
    <property type="match status" value="1"/>
</dbReference>
<evidence type="ECO:0000256" key="5">
    <source>
        <dbReference type="ARBA" id="ARBA00022692"/>
    </source>
</evidence>
<dbReference type="AlphaFoldDB" id="A0A367EVM7"/>
<dbReference type="GO" id="GO:0015421">
    <property type="term" value="F:ABC-type oligopeptide transporter activity"/>
    <property type="evidence" value="ECO:0007669"/>
    <property type="project" value="TreeGrafter"/>
</dbReference>
<dbReference type="PROSITE" id="PS50929">
    <property type="entry name" value="ABC_TM1F"/>
    <property type="match status" value="1"/>
</dbReference>
<dbReference type="RefSeq" id="WP_114014861.1">
    <property type="nucleotide sequence ID" value="NZ_QOIM01000026.1"/>
</dbReference>
<accession>A0A367EVM7</accession>
<dbReference type="Gene3D" id="3.40.50.300">
    <property type="entry name" value="P-loop containing nucleotide triphosphate hydrolases"/>
    <property type="match status" value="1"/>
</dbReference>
<feature type="transmembrane region" description="Helical" evidence="12">
    <location>
        <begin position="176"/>
        <end position="192"/>
    </location>
</feature>
<dbReference type="CDD" id="cd18550">
    <property type="entry name" value="ABC_6TM_exporter_like"/>
    <property type="match status" value="1"/>
</dbReference>
<feature type="domain" description="ABC transporter" evidence="13">
    <location>
        <begin position="359"/>
        <end position="613"/>
    </location>
</feature>
<dbReference type="Gene3D" id="1.20.1560.10">
    <property type="entry name" value="ABC transporter type 1, transmembrane domain"/>
    <property type="match status" value="1"/>
</dbReference>
<feature type="region of interest" description="Disordered" evidence="11">
    <location>
        <begin position="1"/>
        <end position="21"/>
    </location>
</feature>
<dbReference type="PROSITE" id="PS00211">
    <property type="entry name" value="ABC_TRANSPORTER_1"/>
    <property type="match status" value="1"/>
</dbReference>
<keyword evidence="3" id="KW-1003">Cell membrane</keyword>
<keyword evidence="9 12" id="KW-0472">Membrane</keyword>
<name>A0A367EVM7_9ACTN</name>
<evidence type="ECO:0000256" key="9">
    <source>
        <dbReference type="ARBA" id="ARBA00023136"/>
    </source>
</evidence>
<dbReference type="FunFam" id="3.40.50.300:FF:000221">
    <property type="entry name" value="Multidrug ABC transporter ATP-binding protein"/>
    <property type="match status" value="1"/>
</dbReference>
<dbReference type="GO" id="GO:0016887">
    <property type="term" value="F:ATP hydrolysis activity"/>
    <property type="evidence" value="ECO:0007669"/>
    <property type="project" value="InterPro"/>
</dbReference>
<feature type="compositionally biased region" description="Basic and acidic residues" evidence="11">
    <location>
        <begin position="624"/>
        <end position="635"/>
    </location>
</feature>
<protein>
    <submittedName>
        <fullName evidence="15">ABC transporter ATP-binding protein</fullName>
    </submittedName>
</protein>
<evidence type="ECO:0000313" key="15">
    <source>
        <dbReference type="EMBL" id="RCG21692.1"/>
    </source>
</evidence>
<dbReference type="Proteomes" id="UP000253507">
    <property type="component" value="Unassembled WGS sequence"/>
</dbReference>
<reference evidence="15 16" key="1">
    <citation type="submission" date="2018-06" db="EMBL/GenBank/DDBJ databases">
        <title>Streptomyces reniochalinae sp. nov. and Streptomyces diacarnus sp. nov. from marine sponges.</title>
        <authorList>
            <person name="Li L."/>
        </authorList>
    </citation>
    <scope>NUCLEOTIDE SEQUENCE [LARGE SCALE GENOMIC DNA]</scope>
    <source>
        <strain evidence="15 16">LHW50302</strain>
    </source>
</reference>
<feature type="transmembrane region" description="Helical" evidence="12">
    <location>
        <begin position="265"/>
        <end position="283"/>
    </location>
</feature>
<dbReference type="GO" id="GO:0090374">
    <property type="term" value="P:oligopeptide export from mitochondrion"/>
    <property type="evidence" value="ECO:0007669"/>
    <property type="project" value="TreeGrafter"/>
</dbReference>
<dbReference type="InterPro" id="IPR039421">
    <property type="entry name" value="Type_1_exporter"/>
</dbReference>
<dbReference type="GO" id="GO:0005524">
    <property type="term" value="F:ATP binding"/>
    <property type="evidence" value="ECO:0007669"/>
    <property type="project" value="UniProtKB-KW"/>
</dbReference>
<proteinExistence type="inferred from homology"/>
<evidence type="ECO:0000256" key="7">
    <source>
        <dbReference type="ARBA" id="ARBA00022840"/>
    </source>
</evidence>
<keyword evidence="6" id="KW-0547">Nucleotide-binding</keyword>
<dbReference type="InterPro" id="IPR036640">
    <property type="entry name" value="ABC1_TM_sf"/>
</dbReference>
<evidence type="ECO:0000256" key="8">
    <source>
        <dbReference type="ARBA" id="ARBA00022989"/>
    </source>
</evidence>
<evidence type="ECO:0000259" key="14">
    <source>
        <dbReference type="PROSITE" id="PS50929"/>
    </source>
</evidence>
<feature type="domain" description="ABC transmembrane type-1" evidence="14">
    <location>
        <begin position="39"/>
        <end position="325"/>
    </location>
</feature>
<evidence type="ECO:0000256" key="3">
    <source>
        <dbReference type="ARBA" id="ARBA00022475"/>
    </source>
</evidence>
<keyword evidence="4" id="KW-0997">Cell inner membrane</keyword>
<dbReference type="SMART" id="SM00382">
    <property type="entry name" value="AAA"/>
    <property type="match status" value="1"/>
</dbReference>
<feature type="transmembrane region" description="Helical" evidence="12">
    <location>
        <begin position="148"/>
        <end position="170"/>
    </location>
</feature>
<keyword evidence="8 12" id="KW-1133">Transmembrane helix</keyword>
<dbReference type="Pfam" id="PF00005">
    <property type="entry name" value="ABC_tran"/>
    <property type="match status" value="1"/>
</dbReference>
<keyword evidence="16" id="KW-1185">Reference proteome</keyword>
<keyword evidence="7 15" id="KW-0067">ATP-binding</keyword>
<evidence type="ECO:0000259" key="13">
    <source>
        <dbReference type="PROSITE" id="PS50893"/>
    </source>
</evidence>